<feature type="region of interest" description="Disordered" evidence="1">
    <location>
        <begin position="73"/>
        <end position="96"/>
    </location>
</feature>
<name>A0A835VBH2_VANPL</name>
<keyword evidence="3" id="KW-1185">Reference proteome</keyword>
<sequence>MESTAAARRKEMERMKGPWSPEEDEMLQRLVNKLGARTGRLLANRFPGDRGSRVGCGGVTNYLRPWSIALSRLRRTSSSSTPTTASETSGRPSRGYLTAAQITLLRTTELHSEAKVLSRSSPHQGWNRG</sequence>
<feature type="region of interest" description="Disordered" evidence="1">
    <location>
        <begin position="1"/>
        <end position="24"/>
    </location>
</feature>
<comment type="caution">
    <text evidence="2">The sequence shown here is derived from an EMBL/GenBank/DDBJ whole genome shotgun (WGS) entry which is preliminary data.</text>
</comment>
<dbReference type="InterPro" id="IPR001005">
    <property type="entry name" value="SANT/Myb"/>
</dbReference>
<reference evidence="2 3" key="1">
    <citation type="journal article" date="2020" name="Nat. Food">
        <title>A phased Vanilla planifolia genome enables genetic improvement of flavour and production.</title>
        <authorList>
            <person name="Hasing T."/>
            <person name="Tang H."/>
            <person name="Brym M."/>
            <person name="Khazi F."/>
            <person name="Huang T."/>
            <person name="Chambers A.H."/>
        </authorList>
    </citation>
    <scope>NUCLEOTIDE SEQUENCE [LARGE SCALE GENOMIC DNA]</scope>
    <source>
        <tissue evidence="2">Leaf</tissue>
    </source>
</reference>
<gene>
    <name evidence="2" type="ORF">HPP92_004776</name>
</gene>
<dbReference type="Gene3D" id="1.10.10.60">
    <property type="entry name" value="Homeodomain-like"/>
    <property type="match status" value="1"/>
</dbReference>
<protein>
    <recommendedName>
        <fullName evidence="4">Myb-like domain-containing protein</fullName>
    </recommendedName>
</protein>
<dbReference type="CDD" id="cd00167">
    <property type="entry name" value="SANT"/>
    <property type="match status" value="1"/>
</dbReference>
<evidence type="ECO:0000313" key="2">
    <source>
        <dbReference type="EMBL" id="KAG0491378.1"/>
    </source>
</evidence>
<evidence type="ECO:0008006" key="4">
    <source>
        <dbReference type="Google" id="ProtNLM"/>
    </source>
</evidence>
<dbReference type="AlphaFoldDB" id="A0A835VBH2"/>
<dbReference type="EMBL" id="JADCNL010000002">
    <property type="protein sequence ID" value="KAG0491378.1"/>
    <property type="molecule type" value="Genomic_DNA"/>
</dbReference>
<evidence type="ECO:0000313" key="3">
    <source>
        <dbReference type="Proteomes" id="UP000636800"/>
    </source>
</evidence>
<dbReference type="Proteomes" id="UP000636800">
    <property type="component" value="Chromosome 2"/>
</dbReference>
<accession>A0A835VBH2</accession>
<evidence type="ECO:0000256" key="1">
    <source>
        <dbReference type="SAM" id="MobiDB-lite"/>
    </source>
</evidence>
<proteinExistence type="predicted"/>
<dbReference type="InterPro" id="IPR009057">
    <property type="entry name" value="Homeodomain-like_sf"/>
</dbReference>
<dbReference type="OrthoDB" id="1863004at2759"/>
<feature type="compositionally biased region" description="Low complexity" evidence="1">
    <location>
        <begin position="76"/>
        <end position="89"/>
    </location>
</feature>
<dbReference type="SUPFAM" id="SSF46689">
    <property type="entry name" value="Homeodomain-like"/>
    <property type="match status" value="1"/>
</dbReference>
<organism evidence="2 3">
    <name type="scientific">Vanilla planifolia</name>
    <name type="common">Vanilla</name>
    <dbReference type="NCBI Taxonomy" id="51239"/>
    <lineage>
        <taxon>Eukaryota</taxon>
        <taxon>Viridiplantae</taxon>
        <taxon>Streptophyta</taxon>
        <taxon>Embryophyta</taxon>
        <taxon>Tracheophyta</taxon>
        <taxon>Spermatophyta</taxon>
        <taxon>Magnoliopsida</taxon>
        <taxon>Liliopsida</taxon>
        <taxon>Asparagales</taxon>
        <taxon>Orchidaceae</taxon>
        <taxon>Vanilloideae</taxon>
        <taxon>Vanilleae</taxon>
        <taxon>Vanilla</taxon>
    </lineage>
</organism>